<accession>A0A1S7Q4I4</accession>
<sequence>MRPGAWRSDGPLLFGRAAEATVRFHICEQETLSAPKQTPIEEREFEGAYPHLCPDFQARATDAFQPVLI</sequence>
<gene>
    <name evidence="1" type="ORF">AGR4C_Cc50399</name>
</gene>
<reference evidence="1 2" key="1">
    <citation type="submission" date="2016-01" db="EMBL/GenBank/DDBJ databases">
        <authorList>
            <person name="Oliw E.H."/>
        </authorList>
    </citation>
    <scope>NUCLEOTIDE SEQUENCE [LARGE SCALE GENOMIC DNA]</scope>
    <source>
        <strain evidence="1 2">Kerr 14</strain>
    </source>
</reference>
<evidence type="ECO:0000313" key="2">
    <source>
        <dbReference type="Proteomes" id="UP000191897"/>
    </source>
</evidence>
<evidence type="ECO:0000313" key="1">
    <source>
        <dbReference type="EMBL" id="CUX30773.1"/>
    </source>
</evidence>
<organism evidence="1 2">
    <name type="scientific">Agrobacterium tumefaciens str. Kerr 14</name>
    <dbReference type="NCBI Taxonomy" id="1183424"/>
    <lineage>
        <taxon>Bacteria</taxon>
        <taxon>Pseudomonadati</taxon>
        <taxon>Pseudomonadota</taxon>
        <taxon>Alphaproteobacteria</taxon>
        <taxon>Hyphomicrobiales</taxon>
        <taxon>Rhizobiaceae</taxon>
        <taxon>Rhizobium/Agrobacterium group</taxon>
        <taxon>Agrobacterium</taxon>
        <taxon>Agrobacterium tumefaciens complex</taxon>
    </lineage>
</organism>
<dbReference type="AlphaFoldDB" id="A0A1S7Q4I4"/>
<protein>
    <submittedName>
        <fullName evidence="1">Uncharacterized protein</fullName>
    </submittedName>
</protein>
<dbReference type="Proteomes" id="UP000191897">
    <property type="component" value="Unassembled WGS sequence"/>
</dbReference>
<dbReference type="EMBL" id="FBWC01000014">
    <property type="protein sequence ID" value="CUX30773.1"/>
    <property type="molecule type" value="Genomic_DNA"/>
</dbReference>
<name>A0A1S7Q4I4_AGRTU</name>
<proteinExistence type="predicted"/>